<evidence type="ECO:0000256" key="4">
    <source>
        <dbReference type="ARBA" id="ARBA00022692"/>
    </source>
</evidence>
<feature type="transmembrane region" description="Helical" evidence="7">
    <location>
        <begin position="196"/>
        <end position="215"/>
    </location>
</feature>
<comment type="similarity">
    <text evidence="2">Belongs to the chromate ion transporter (CHR) (TC 2.A.51) family.</text>
</comment>
<evidence type="ECO:0000256" key="6">
    <source>
        <dbReference type="ARBA" id="ARBA00023136"/>
    </source>
</evidence>
<organism evidence="8 9">
    <name type="scientific">Sphingobacterium thalpophilum</name>
    <dbReference type="NCBI Taxonomy" id="259"/>
    <lineage>
        <taxon>Bacteria</taxon>
        <taxon>Pseudomonadati</taxon>
        <taxon>Bacteroidota</taxon>
        <taxon>Sphingobacteriia</taxon>
        <taxon>Sphingobacteriales</taxon>
        <taxon>Sphingobacteriaceae</taxon>
        <taxon>Sphingobacterium</taxon>
    </lineage>
</organism>
<keyword evidence="6 7" id="KW-0472">Membrane</keyword>
<gene>
    <name evidence="8" type="ORF">NCTC11429_00592</name>
</gene>
<dbReference type="EMBL" id="LR590484">
    <property type="protein sequence ID" value="VTR30183.1"/>
    <property type="molecule type" value="Genomic_DNA"/>
</dbReference>
<keyword evidence="5 7" id="KW-1133">Transmembrane helix</keyword>
<feature type="transmembrane region" description="Helical" evidence="7">
    <location>
        <begin position="174"/>
        <end position="190"/>
    </location>
</feature>
<dbReference type="Proteomes" id="UP000308196">
    <property type="component" value="Chromosome"/>
</dbReference>
<dbReference type="NCBIfam" id="TIGR00937">
    <property type="entry name" value="2A51"/>
    <property type="match status" value="1"/>
</dbReference>
<evidence type="ECO:0000256" key="7">
    <source>
        <dbReference type="SAM" id="Phobius"/>
    </source>
</evidence>
<keyword evidence="4 7" id="KW-0812">Transmembrane</keyword>
<dbReference type="Pfam" id="PF02417">
    <property type="entry name" value="Chromate_transp"/>
    <property type="match status" value="2"/>
</dbReference>
<dbReference type="PANTHER" id="PTHR33567:SF3">
    <property type="entry name" value="CHROMATE ION TRANSPORTER (EUROFUNG)"/>
    <property type="match status" value="1"/>
</dbReference>
<dbReference type="GO" id="GO:0015109">
    <property type="term" value="F:chromate transmembrane transporter activity"/>
    <property type="evidence" value="ECO:0007669"/>
    <property type="project" value="InterPro"/>
</dbReference>
<keyword evidence="3" id="KW-1003">Cell membrane</keyword>
<feature type="transmembrane region" description="Helical" evidence="7">
    <location>
        <begin position="143"/>
        <end position="162"/>
    </location>
</feature>
<evidence type="ECO:0000313" key="9">
    <source>
        <dbReference type="Proteomes" id="UP000308196"/>
    </source>
</evidence>
<dbReference type="AlphaFoldDB" id="A0A4U9UC20"/>
<dbReference type="KEGG" id="stha:NCTC11429_00592"/>
<feature type="transmembrane region" description="Helical" evidence="7">
    <location>
        <begin position="46"/>
        <end position="70"/>
    </location>
</feature>
<evidence type="ECO:0000256" key="1">
    <source>
        <dbReference type="ARBA" id="ARBA00004651"/>
    </source>
</evidence>
<accession>A0A4U9UC20</accession>
<dbReference type="PANTHER" id="PTHR33567">
    <property type="entry name" value="CHROMATE ION TRANSPORTER (EUROFUNG)"/>
    <property type="match status" value="1"/>
</dbReference>
<evidence type="ECO:0000256" key="2">
    <source>
        <dbReference type="ARBA" id="ARBA00005262"/>
    </source>
</evidence>
<dbReference type="InterPro" id="IPR003370">
    <property type="entry name" value="Chromate_transpt"/>
</dbReference>
<dbReference type="GO" id="GO:0005886">
    <property type="term" value="C:plasma membrane"/>
    <property type="evidence" value="ECO:0007669"/>
    <property type="project" value="UniProtKB-SubCell"/>
</dbReference>
<protein>
    <submittedName>
        <fullName evidence="8">Chromate transporter, chromate ion transporter (CHR) family</fullName>
    </submittedName>
</protein>
<dbReference type="PIRSF" id="PIRSF004810">
    <property type="entry name" value="ChrA"/>
    <property type="match status" value="1"/>
</dbReference>
<feature type="transmembrane region" description="Helical" evidence="7">
    <location>
        <begin position="327"/>
        <end position="347"/>
    </location>
</feature>
<feature type="transmembrane region" description="Helical" evidence="7">
    <location>
        <begin position="422"/>
        <end position="442"/>
    </location>
</feature>
<comment type="subcellular location">
    <subcellularLocation>
        <location evidence="1">Cell membrane</location>
        <topology evidence="1">Multi-pass membrane protein</topology>
    </subcellularLocation>
</comment>
<evidence type="ECO:0000313" key="8">
    <source>
        <dbReference type="EMBL" id="VTR30183.1"/>
    </source>
</evidence>
<reference evidence="8 9" key="1">
    <citation type="submission" date="2019-05" db="EMBL/GenBank/DDBJ databases">
        <authorList>
            <consortium name="Pathogen Informatics"/>
        </authorList>
    </citation>
    <scope>NUCLEOTIDE SEQUENCE [LARGE SCALE GENOMIC DNA]</scope>
    <source>
        <strain evidence="8 9">NCTC11429</strain>
    </source>
</reference>
<feature type="transmembrane region" description="Helical" evidence="7">
    <location>
        <begin position="449"/>
        <end position="466"/>
    </location>
</feature>
<feature type="transmembrane region" description="Helical" evidence="7">
    <location>
        <begin position="391"/>
        <end position="416"/>
    </location>
</feature>
<name>A0A4U9UC20_9SPHI</name>
<evidence type="ECO:0000256" key="5">
    <source>
        <dbReference type="ARBA" id="ARBA00022989"/>
    </source>
</evidence>
<proteinExistence type="inferred from homology"/>
<feature type="transmembrane region" description="Helical" evidence="7">
    <location>
        <begin position="114"/>
        <end position="137"/>
    </location>
</feature>
<feature type="transmembrane region" description="Helical" evidence="7">
    <location>
        <begin position="287"/>
        <end position="306"/>
    </location>
</feature>
<dbReference type="STRING" id="1123265.GCA_000686625_04769"/>
<feature type="transmembrane region" description="Helical" evidence="7">
    <location>
        <begin position="353"/>
        <end position="379"/>
    </location>
</feature>
<feature type="transmembrane region" description="Helical" evidence="7">
    <location>
        <begin position="248"/>
        <end position="267"/>
    </location>
</feature>
<sequence>MKLQQRAAVWPYQTYVNDKTGNLLENNKPCQDDKPLIPNFKEAVRFWFVLGWISFGGTTGHITIMHDFLVDKKRWVSSKKFFQALNTCMLLPGPEAHQLSIYLGWKLHGLRGGILAGLFFIMPSLLIIFGLSLIYVYFGHSTFLSALFSGLKPAVLAIILFATYQVGRKSLSSLWHYSVALAAFLLSYLAKVPMPWIILGVIILGLVAYFFKITGAQPQPVDSGKDVMESQYPVNSLQSVPPASIRKIAFQLFVFFMLWLGPFAFLLLFMPDARFWQSLSFLFTKSAYLTIGGSYTVIPFVAHVVTEKLLWLSKAQMIDGFALAETTPGPLVIVLAYVGFMAGFNYFGHSYAMASIGLLATAYFTFLPNFALIFVGAPLMERSQKSLAIQYVLSLVTASVVGVIVNLACYLGTSILFPKGEILLSDVDWAALCWVMLSLLLLFRYRIGMLPLILLSLVFGIVLYAII</sequence>
<dbReference type="InterPro" id="IPR014047">
    <property type="entry name" value="Chr_Tranpt_l_chain"/>
</dbReference>
<evidence type="ECO:0000256" key="3">
    <source>
        <dbReference type="ARBA" id="ARBA00022475"/>
    </source>
</evidence>